<dbReference type="OrthoDB" id="2363873at2759"/>
<dbReference type="AlphaFoldDB" id="L8WLV1"/>
<dbReference type="EC" id="3.1.1.47" evidence="1"/>
<gene>
    <name evidence="5" type="ORF">AG1IA_08181</name>
</gene>
<sequence length="519" mass="58060">MVRLVSRPTVVRPLLVASIHPSRLGDYLVCRIRTSHLDTFHCVLMVEALISTLGRAGIISHPLPNDIIPTSNQCRKSPIWSRYVQNRSAKKLKKMRLPDYKGKFPVGVTTLTKPIRPSRVCGSARFNGRPALKLEEIAYSVYYPTTDDRPHGNRGVNWLPRPLHIATAGWAKFPGLTGYYVGLPGHPYRTGPQIESPTSRETDSSAETLTNSTAKWPLVIFSHGSLAGGRFTYSDYCGRLASQGMVVIALEHRDGSGPSVMPTDEETGKPIPKLYFQNDDISWEEQPKGKLPLRVEQLKFRIREVYESYESFKHIVQGNRGDTVSMDNFSGWDSFKDQVDFSKILLTGHSFGGLSLLSSPPPEGHNQLPIDKVVLLDPWMDPLPLPGTLPVAYETRPPLLIMNSEGFTLWKEHFEVLQQVVFDWRKSGGDECASLVTIVRSQHHYYSDFGAFMPFGKARELGLLVLDIAHKLTMAYNNGSLASELKGKRSMEIKPIPGKDKYGESKREIVGQPGEVIIH</sequence>
<protein>
    <recommendedName>
        <fullName evidence="1">1-alkyl-2-acetylglycerophosphocholine esterase</fullName>
        <ecNumber evidence="1">3.1.1.47</ecNumber>
    </recommendedName>
</protein>
<keyword evidence="6" id="KW-1185">Reference proteome</keyword>
<keyword evidence="3" id="KW-0442">Lipid degradation</keyword>
<keyword evidence="4" id="KW-0443">Lipid metabolism</keyword>
<evidence type="ECO:0000313" key="6">
    <source>
        <dbReference type="Proteomes" id="UP000011668"/>
    </source>
</evidence>
<dbReference type="GO" id="GO:0016042">
    <property type="term" value="P:lipid catabolic process"/>
    <property type="evidence" value="ECO:0007669"/>
    <property type="project" value="UniProtKB-KW"/>
</dbReference>
<name>L8WLV1_THACA</name>
<dbReference type="Pfam" id="PF03403">
    <property type="entry name" value="PAF-AH_p_II"/>
    <property type="match status" value="1"/>
</dbReference>
<dbReference type="PANTHER" id="PTHR10272:SF0">
    <property type="entry name" value="PLATELET-ACTIVATING FACTOR ACETYLHYDROLASE"/>
    <property type="match status" value="1"/>
</dbReference>
<evidence type="ECO:0000256" key="3">
    <source>
        <dbReference type="ARBA" id="ARBA00022963"/>
    </source>
</evidence>
<dbReference type="SUPFAM" id="SSF53474">
    <property type="entry name" value="alpha/beta-Hydrolases"/>
    <property type="match status" value="1"/>
</dbReference>
<evidence type="ECO:0000313" key="5">
    <source>
        <dbReference type="EMBL" id="ELU37783.1"/>
    </source>
</evidence>
<dbReference type="GO" id="GO:0003847">
    <property type="term" value="F:1-alkyl-2-acetylglycerophosphocholine esterase activity"/>
    <property type="evidence" value="ECO:0007669"/>
    <property type="project" value="UniProtKB-EC"/>
</dbReference>
<organism evidence="5 6">
    <name type="scientific">Thanatephorus cucumeris (strain AG1-IA)</name>
    <name type="common">Rice sheath blight fungus</name>
    <name type="synonym">Rhizoctonia solani</name>
    <dbReference type="NCBI Taxonomy" id="983506"/>
    <lineage>
        <taxon>Eukaryota</taxon>
        <taxon>Fungi</taxon>
        <taxon>Dikarya</taxon>
        <taxon>Basidiomycota</taxon>
        <taxon>Agaricomycotina</taxon>
        <taxon>Agaricomycetes</taxon>
        <taxon>Cantharellales</taxon>
        <taxon>Ceratobasidiaceae</taxon>
        <taxon>Rhizoctonia</taxon>
        <taxon>Rhizoctonia solani AG-1</taxon>
    </lineage>
</organism>
<accession>L8WLV1</accession>
<dbReference type="STRING" id="983506.L8WLV1"/>
<comment type="caution">
    <text evidence="5">The sequence shown here is derived from an EMBL/GenBank/DDBJ whole genome shotgun (WGS) entry which is preliminary data.</text>
</comment>
<dbReference type="Proteomes" id="UP000011668">
    <property type="component" value="Unassembled WGS sequence"/>
</dbReference>
<dbReference type="InterPro" id="IPR029058">
    <property type="entry name" value="AB_hydrolase_fold"/>
</dbReference>
<dbReference type="PANTHER" id="PTHR10272">
    <property type="entry name" value="PLATELET-ACTIVATING FACTOR ACETYLHYDROLASE"/>
    <property type="match status" value="1"/>
</dbReference>
<dbReference type="HOGENOM" id="CLU_022501_4_1_1"/>
<evidence type="ECO:0000256" key="2">
    <source>
        <dbReference type="ARBA" id="ARBA00022801"/>
    </source>
</evidence>
<keyword evidence="2" id="KW-0378">Hydrolase</keyword>
<reference evidence="5 6" key="1">
    <citation type="journal article" date="2013" name="Nat. Commun.">
        <title>The evolution and pathogenic mechanisms of the rice sheath blight pathogen.</title>
        <authorList>
            <person name="Zheng A."/>
            <person name="Lin R."/>
            <person name="Xu L."/>
            <person name="Qin P."/>
            <person name="Tang C."/>
            <person name="Ai P."/>
            <person name="Zhang D."/>
            <person name="Liu Y."/>
            <person name="Sun Z."/>
            <person name="Feng H."/>
            <person name="Wang Y."/>
            <person name="Chen Y."/>
            <person name="Liang X."/>
            <person name="Fu R."/>
            <person name="Li Q."/>
            <person name="Zhang J."/>
            <person name="Yu X."/>
            <person name="Xie Z."/>
            <person name="Ding L."/>
            <person name="Guan P."/>
            <person name="Tang J."/>
            <person name="Liang Y."/>
            <person name="Wang S."/>
            <person name="Deng Q."/>
            <person name="Li S."/>
            <person name="Zhu J."/>
            <person name="Wang L."/>
            <person name="Liu H."/>
            <person name="Li P."/>
        </authorList>
    </citation>
    <scope>NUCLEOTIDE SEQUENCE [LARGE SCALE GENOMIC DNA]</scope>
    <source>
        <strain evidence="6">AG-1 IA</strain>
    </source>
</reference>
<dbReference type="Gene3D" id="3.40.50.1820">
    <property type="entry name" value="alpha/beta hydrolase"/>
    <property type="match status" value="1"/>
</dbReference>
<evidence type="ECO:0000256" key="1">
    <source>
        <dbReference type="ARBA" id="ARBA00013201"/>
    </source>
</evidence>
<dbReference type="EMBL" id="AFRT01002472">
    <property type="protein sequence ID" value="ELU37783.1"/>
    <property type="molecule type" value="Genomic_DNA"/>
</dbReference>
<evidence type="ECO:0000256" key="4">
    <source>
        <dbReference type="ARBA" id="ARBA00023098"/>
    </source>
</evidence>
<dbReference type="OMA" id="EAFMHWK"/>
<proteinExistence type="predicted"/>